<dbReference type="AlphaFoldDB" id="A0A034VFG0"/>
<evidence type="ECO:0000313" key="1">
    <source>
        <dbReference type="EMBL" id="JAC40288.1"/>
    </source>
</evidence>
<organism evidence="1">
    <name type="scientific">Bactrocera dorsalis</name>
    <name type="common">Oriental fruit fly</name>
    <name type="synonym">Dacus dorsalis</name>
    <dbReference type="NCBI Taxonomy" id="27457"/>
    <lineage>
        <taxon>Eukaryota</taxon>
        <taxon>Metazoa</taxon>
        <taxon>Ecdysozoa</taxon>
        <taxon>Arthropoda</taxon>
        <taxon>Hexapoda</taxon>
        <taxon>Insecta</taxon>
        <taxon>Pterygota</taxon>
        <taxon>Neoptera</taxon>
        <taxon>Endopterygota</taxon>
        <taxon>Diptera</taxon>
        <taxon>Brachycera</taxon>
        <taxon>Muscomorpha</taxon>
        <taxon>Tephritoidea</taxon>
        <taxon>Tephritidae</taxon>
        <taxon>Bactrocera</taxon>
        <taxon>Bactrocera</taxon>
    </lineage>
</organism>
<accession>A0A034VFG0</accession>
<protein>
    <submittedName>
        <fullName evidence="1">Uncharacterized protein</fullName>
    </submittedName>
</protein>
<dbReference type="EMBL" id="GAKP01018664">
    <property type="protein sequence ID" value="JAC40288.1"/>
    <property type="molecule type" value="Transcribed_RNA"/>
</dbReference>
<name>A0A034VFG0_BACDO</name>
<sequence>MGFVDSLLIVDATFWFIDPKGFAEETAVVDVAEVVVVLAGKLLSPNVPKTFLDTLDNVEFAVVGADVIAAEVPETVGELKLPKIALVAGETVADPETPVPKLKPTVGFEKAESVVLVIAVDVIEDGVGFVSGAVEVVLLPKLNIGLTVAVDIDVVVVTDD</sequence>
<proteinExistence type="predicted"/>
<reference evidence="1" key="1">
    <citation type="journal article" date="2014" name="BMC Genomics">
        <title>Characterizing the developmental transcriptome of the oriental fruit fly, Bactrocera dorsalis (Diptera: Tephritidae) through comparative genomic analysis with Drosophila melanogaster utilizing modENCODE datasets.</title>
        <authorList>
            <person name="Geib S.M."/>
            <person name="Calla B."/>
            <person name="Hall B."/>
            <person name="Hou S."/>
            <person name="Manoukis N.C."/>
        </authorList>
    </citation>
    <scope>NUCLEOTIDE SEQUENCE</scope>
    <source>
        <strain evidence="1">Punador</strain>
    </source>
</reference>
<dbReference type="EMBL" id="GAKP01018657">
    <property type="protein sequence ID" value="JAC40295.1"/>
    <property type="molecule type" value="Transcribed_RNA"/>
</dbReference>